<protein>
    <submittedName>
        <fullName evidence="2">Uncharacterized protein</fullName>
    </submittedName>
</protein>
<name>W4K5Y5_HETIT</name>
<evidence type="ECO:0000313" key="3">
    <source>
        <dbReference type="Proteomes" id="UP000030671"/>
    </source>
</evidence>
<proteinExistence type="predicted"/>
<evidence type="ECO:0000256" key="1">
    <source>
        <dbReference type="SAM" id="MobiDB-lite"/>
    </source>
</evidence>
<dbReference type="InParanoid" id="W4K5Y5"/>
<feature type="compositionally biased region" description="Polar residues" evidence="1">
    <location>
        <begin position="30"/>
        <end position="47"/>
    </location>
</feature>
<gene>
    <name evidence="2" type="ORF">HETIRDRAFT_452599</name>
</gene>
<evidence type="ECO:0000313" key="2">
    <source>
        <dbReference type="EMBL" id="ETW81223.1"/>
    </source>
</evidence>
<feature type="region of interest" description="Disordered" evidence="1">
    <location>
        <begin position="1"/>
        <end position="57"/>
    </location>
</feature>
<dbReference type="EMBL" id="KI925459">
    <property type="protein sequence ID" value="ETW81223.1"/>
    <property type="molecule type" value="Genomic_DNA"/>
</dbReference>
<reference evidence="2 3" key="1">
    <citation type="journal article" date="2012" name="New Phytol.">
        <title>Insight into trade-off between wood decay and parasitism from the genome of a fungal forest pathogen.</title>
        <authorList>
            <person name="Olson A."/>
            <person name="Aerts A."/>
            <person name="Asiegbu F."/>
            <person name="Belbahri L."/>
            <person name="Bouzid O."/>
            <person name="Broberg A."/>
            <person name="Canback B."/>
            <person name="Coutinho P.M."/>
            <person name="Cullen D."/>
            <person name="Dalman K."/>
            <person name="Deflorio G."/>
            <person name="van Diepen L.T."/>
            <person name="Dunand C."/>
            <person name="Duplessis S."/>
            <person name="Durling M."/>
            <person name="Gonthier P."/>
            <person name="Grimwood J."/>
            <person name="Fossdal C.G."/>
            <person name="Hansson D."/>
            <person name="Henrissat B."/>
            <person name="Hietala A."/>
            <person name="Himmelstrand K."/>
            <person name="Hoffmeister D."/>
            <person name="Hogberg N."/>
            <person name="James T.Y."/>
            <person name="Karlsson M."/>
            <person name="Kohler A."/>
            <person name="Kues U."/>
            <person name="Lee Y.H."/>
            <person name="Lin Y.C."/>
            <person name="Lind M."/>
            <person name="Lindquist E."/>
            <person name="Lombard V."/>
            <person name="Lucas S."/>
            <person name="Lunden K."/>
            <person name="Morin E."/>
            <person name="Murat C."/>
            <person name="Park J."/>
            <person name="Raffaello T."/>
            <person name="Rouze P."/>
            <person name="Salamov A."/>
            <person name="Schmutz J."/>
            <person name="Solheim H."/>
            <person name="Stahlberg J."/>
            <person name="Velez H."/>
            <person name="de Vries R.P."/>
            <person name="Wiebenga A."/>
            <person name="Woodward S."/>
            <person name="Yakovlev I."/>
            <person name="Garbelotto M."/>
            <person name="Martin F."/>
            <person name="Grigoriev I.V."/>
            <person name="Stenlid J."/>
        </authorList>
    </citation>
    <scope>NUCLEOTIDE SEQUENCE [LARGE SCALE GENOMIC DNA]</scope>
    <source>
        <strain evidence="2 3">TC 32-1</strain>
    </source>
</reference>
<dbReference type="KEGG" id="hir:HETIRDRAFT_452599"/>
<dbReference type="Proteomes" id="UP000030671">
    <property type="component" value="Unassembled WGS sequence"/>
</dbReference>
<organism evidence="2 3">
    <name type="scientific">Heterobasidion irregulare (strain TC 32-1)</name>
    <dbReference type="NCBI Taxonomy" id="747525"/>
    <lineage>
        <taxon>Eukaryota</taxon>
        <taxon>Fungi</taxon>
        <taxon>Dikarya</taxon>
        <taxon>Basidiomycota</taxon>
        <taxon>Agaricomycotina</taxon>
        <taxon>Agaricomycetes</taxon>
        <taxon>Russulales</taxon>
        <taxon>Bondarzewiaceae</taxon>
        <taxon>Heterobasidion</taxon>
        <taxon>Heterobasidion annosum species complex</taxon>
    </lineage>
</organism>
<accession>W4K5Y5</accession>
<dbReference type="RefSeq" id="XP_009547884.1">
    <property type="nucleotide sequence ID" value="XM_009549589.1"/>
</dbReference>
<dbReference type="AlphaFoldDB" id="W4K5Y5"/>
<keyword evidence="3" id="KW-1185">Reference proteome</keyword>
<dbReference type="HOGENOM" id="CLU_2722537_0_0_1"/>
<sequence length="72" mass="7699">MMSVPQRRASDAEGVRTRAKAPALGRPSLLGTSDHTTSGRNAAQPQQLVPCGSQERGATRYKYAAGASQWKQ</sequence>
<dbReference type="GeneID" id="20676274"/>